<comment type="subcellular location">
    <subcellularLocation>
        <location evidence="1">Membrane</location>
    </subcellularLocation>
</comment>
<dbReference type="Proteomes" id="UP000799777">
    <property type="component" value="Unassembled WGS sequence"/>
</dbReference>
<reference evidence="6" key="1">
    <citation type="journal article" date="2020" name="Stud. Mycol.">
        <title>101 Dothideomycetes genomes: a test case for predicting lifestyles and emergence of pathogens.</title>
        <authorList>
            <person name="Haridas S."/>
            <person name="Albert R."/>
            <person name="Binder M."/>
            <person name="Bloem J."/>
            <person name="Labutti K."/>
            <person name="Salamov A."/>
            <person name="Andreopoulos B."/>
            <person name="Baker S."/>
            <person name="Barry K."/>
            <person name="Bills G."/>
            <person name="Bluhm B."/>
            <person name="Cannon C."/>
            <person name="Castanera R."/>
            <person name="Culley D."/>
            <person name="Daum C."/>
            <person name="Ezra D."/>
            <person name="Gonzalez J."/>
            <person name="Henrissat B."/>
            <person name="Kuo A."/>
            <person name="Liang C."/>
            <person name="Lipzen A."/>
            <person name="Lutzoni F."/>
            <person name="Magnuson J."/>
            <person name="Mondo S."/>
            <person name="Nolan M."/>
            <person name="Ohm R."/>
            <person name="Pangilinan J."/>
            <person name="Park H.-J."/>
            <person name="Ramirez L."/>
            <person name="Alfaro M."/>
            <person name="Sun H."/>
            <person name="Tritt A."/>
            <person name="Yoshinaga Y."/>
            <person name="Zwiers L.-H."/>
            <person name="Turgeon B."/>
            <person name="Goodwin S."/>
            <person name="Spatafora J."/>
            <person name="Crous P."/>
            <person name="Grigoriev I."/>
        </authorList>
    </citation>
    <scope>NUCLEOTIDE SEQUENCE</scope>
    <source>
        <strain evidence="6">CBS 110217</strain>
    </source>
</reference>
<organism evidence="6 7">
    <name type="scientific">Setomelanomma holmii</name>
    <dbReference type="NCBI Taxonomy" id="210430"/>
    <lineage>
        <taxon>Eukaryota</taxon>
        <taxon>Fungi</taxon>
        <taxon>Dikarya</taxon>
        <taxon>Ascomycota</taxon>
        <taxon>Pezizomycotina</taxon>
        <taxon>Dothideomycetes</taxon>
        <taxon>Pleosporomycetidae</taxon>
        <taxon>Pleosporales</taxon>
        <taxon>Pleosporineae</taxon>
        <taxon>Phaeosphaeriaceae</taxon>
        <taxon>Setomelanomma</taxon>
    </lineage>
</organism>
<evidence type="ECO:0000256" key="4">
    <source>
        <dbReference type="ARBA" id="ARBA00023136"/>
    </source>
</evidence>
<evidence type="ECO:0000256" key="3">
    <source>
        <dbReference type="ARBA" id="ARBA00022989"/>
    </source>
</evidence>
<comment type="caution">
    <text evidence="6">The sequence shown here is derived from an EMBL/GenBank/DDBJ whole genome shotgun (WGS) entry which is preliminary data.</text>
</comment>
<gene>
    <name evidence="6" type="ORF">EK21DRAFT_61268</name>
</gene>
<evidence type="ECO:0000256" key="1">
    <source>
        <dbReference type="ARBA" id="ARBA00004370"/>
    </source>
</evidence>
<dbReference type="Pfam" id="PF01124">
    <property type="entry name" value="MAPEG"/>
    <property type="match status" value="1"/>
</dbReference>
<name>A0A9P4LM66_9PLEO</name>
<evidence type="ECO:0000256" key="5">
    <source>
        <dbReference type="SAM" id="Phobius"/>
    </source>
</evidence>
<dbReference type="SUPFAM" id="SSF161084">
    <property type="entry name" value="MAPEG domain-like"/>
    <property type="match status" value="1"/>
</dbReference>
<keyword evidence="2 5" id="KW-0812">Transmembrane</keyword>
<dbReference type="AlphaFoldDB" id="A0A9P4LM66"/>
<evidence type="ECO:0000256" key="2">
    <source>
        <dbReference type="ARBA" id="ARBA00022692"/>
    </source>
</evidence>
<keyword evidence="3 5" id="KW-1133">Transmembrane helix</keyword>
<dbReference type="InterPro" id="IPR023352">
    <property type="entry name" value="MAPEG-like_dom_sf"/>
</dbReference>
<evidence type="ECO:0000313" key="6">
    <source>
        <dbReference type="EMBL" id="KAF2032296.1"/>
    </source>
</evidence>
<dbReference type="OrthoDB" id="2122304at2759"/>
<dbReference type="PANTHER" id="PTHR35371">
    <property type="entry name" value="INNER MEMBRANE PROTEIN"/>
    <property type="match status" value="1"/>
</dbReference>
<dbReference type="PANTHER" id="PTHR35371:SF1">
    <property type="entry name" value="BLR7753 PROTEIN"/>
    <property type="match status" value="1"/>
</dbReference>
<keyword evidence="4 5" id="KW-0472">Membrane</keyword>
<dbReference type="Gene3D" id="1.20.120.550">
    <property type="entry name" value="Membrane associated eicosanoid/glutathione metabolism-like domain"/>
    <property type="match status" value="1"/>
</dbReference>
<feature type="transmembrane region" description="Helical" evidence="5">
    <location>
        <begin position="131"/>
        <end position="152"/>
    </location>
</feature>
<dbReference type="InterPro" id="IPR001129">
    <property type="entry name" value="Membr-assoc_MAPEG"/>
</dbReference>
<dbReference type="EMBL" id="ML978174">
    <property type="protein sequence ID" value="KAF2032296.1"/>
    <property type="molecule type" value="Genomic_DNA"/>
</dbReference>
<accession>A0A9P4LM66</accession>
<feature type="transmembrane region" description="Helical" evidence="5">
    <location>
        <begin position="6"/>
        <end position="28"/>
    </location>
</feature>
<feature type="transmembrane region" description="Helical" evidence="5">
    <location>
        <begin position="101"/>
        <end position="119"/>
    </location>
</feature>
<dbReference type="GO" id="GO:0016020">
    <property type="term" value="C:membrane"/>
    <property type="evidence" value="ECO:0007669"/>
    <property type="project" value="UniProtKB-SubCell"/>
</dbReference>
<sequence>MSPNYSLYSIPIFWFISLYPHAYAASLIKKSNNNKWNNHNPRSIDTNTSYQKAVPATCYARFERAEAAHKNGMENAPFFVGAVVVGNTVGLDASMLGTMNVVMGMYLVLRMVYTVLYINTTTQKTSYLRSLTWFAGVVLLMGVYVRAGSVLARV</sequence>
<proteinExistence type="predicted"/>
<protein>
    <submittedName>
        <fullName evidence="6">Uncharacterized protein</fullName>
    </submittedName>
</protein>
<keyword evidence="7" id="KW-1185">Reference proteome</keyword>
<evidence type="ECO:0000313" key="7">
    <source>
        <dbReference type="Proteomes" id="UP000799777"/>
    </source>
</evidence>